<evidence type="ECO:0000256" key="1">
    <source>
        <dbReference type="SAM" id="MobiDB-lite"/>
    </source>
</evidence>
<keyword evidence="3" id="KW-1185">Reference proteome</keyword>
<accession>A0A125YMS6</accession>
<feature type="compositionally biased region" description="Basic and acidic residues" evidence="1">
    <location>
        <begin position="151"/>
        <end position="162"/>
    </location>
</feature>
<dbReference type="AlphaFoldDB" id="A0A125YMS6"/>
<comment type="caution">
    <text evidence="2">The sequence shown here is derived from an EMBL/GenBank/DDBJ whole genome shotgun (WGS) entry which is preliminary data.</text>
</comment>
<reference evidence="2" key="1">
    <citation type="submission" date="2007-03" db="EMBL/GenBank/DDBJ databases">
        <authorList>
            <person name="Paulsen I."/>
        </authorList>
    </citation>
    <scope>NUCLEOTIDE SEQUENCE</scope>
    <source>
        <strain evidence="2">VEG</strain>
    </source>
</reference>
<gene>
    <name evidence="2" type="ORF">TGVEG_209112</name>
</gene>
<sequence>MSSAVRTPEAASLSASQKRDFSHGRCSCRVFSLLSEFRAERPSLLSCCRRLARRRRKRILPVSELPARWVAETRRLRRTHRQCLRLWRARATRFLCGVCRDTTRAFGASFAKPPSSASTPSAPRRANGSAPTFRVDCMSSSATRRPVRPVQRGEKVAGDSSF</sequence>
<evidence type="ECO:0000313" key="2">
    <source>
        <dbReference type="EMBL" id="ESS29458.1"/>
    </source>
</evidence>
<proteinExistence type="predicted"/>
<dbReference type="Proteomes" id="UP000002226">
    <property type="component" value="Unassembled WGS sequence"/>
</dbReference>
<dbReference type="EMBL" id="AAYL02000301">
    <property type="protein sequence ID" value="ESS29458.1"/>
    <property type="molecule type" value="Genomic_DNA"/>
</dbReference>
<organism evidence="2 3">
    <name type="scientific">Toxoplasma gondii (strain ATCC 50861 / VEG)</name>
    <dbReference type="NCBI Taxonomy" id="432359"/>
    <lineage>
        <taxon>Eukaryota</taxon>
        <taxon>Sar</taxon>
        <taxon>Alveolata</taxon>
        <taxon>Apicomplexa</taxon>
        <taxon>Conoidasida</taxon>
        <taxon>Coccidia</taxon>
        <taxon>Eucoccidiorida</taxon>
        <taxon>Eimeriorina</taxon>
        <taxon>Sarcocystidae</taxon>
        <taxon>Toxoplasma</taxon>
    </lineage>
</organism>
<feature type="compositionally biased region" description="Low complexity" evidence="1">
    <location>
        <begin position="110"/>
        <end position="123"/>
    </location>
</feature>
<evidence type="ECO:0000313" key="3">
    <source>
        <dbReference type="Proteomes" id="UP000002226"/>
    </source>
</evidence>
<dbReference type="VEuPathDB" id="ToxoDB:TGVEG_209112"/>
<protein>
    <submittedName>
        <fullName evidence="2">Uncharacterized protein</fullName>
    </submittedName>
</protein>
<name>A0A125YMS6_TOXGV</name>
<feature type="region of interest" description="Disordered" evidence="1">
    <location>
        <begin position="110"/>
        <end position="162"/>
    </location>
</feature>